<keyword evidence="2" id="KW-1185">Reference proteome</keyword>
<name>A0ACB8Q6Y5_9AGAM</name>
<dbReference type="EMBL" id="MU273922">
    <property type="protein sequence ID" value="KAI0027363.1"/>
    <property type="molecule type" value="Genomic_DNA"/>
</dbReference>
<organism evidence="1 2">
    <name type="scientific">Vararia minispora EC-137</name>
    <dbReference type="NCBI Taxonomy" id="1314806"/>
    <lineage>
        <taxon>Eukaryota</taxon>
        <taxon>Fungi</taxon>
        <taxon>Dikarya</taxon>
        <taxon>Basidiomycota</taxon>
        <taxon>Agaricomycotina</taxon>
        <taxon>Agaricomycetes</taxon>
        <taxon>Russulales</taxon>
        <taxon>Lachnocladiaceae</taxon>
        <taxon>Vararia</taxon>
    </lineage>
</organism>
<reference evidence="1" key="1">
    <citation type="submission" date="2021-02" db="EMBL/GenBank/DDBJ databases">
        <authorList>
            <consortium name="DOE Joint Genome Institute"/>
            <person name="Ahrendt S."/>
            <person name="Looney B.P."/>
            <person name="Miyauchi S."/>
            <person name="Morin E."/>
            <person name="Drula E."/>
            <person name="Courty P.E."/>
            <person name="Chicoki N."/>
            <person name="Fauchery L."/>
            <person name="Kohler A."/>
            <person name="Kuo A."/>
            <person name="Labutti K."/>
            <person name="Pangilinan J."/>
            <person name="Lipzen A."/>
            <person name="Riley R."/>
            <person name="Andreopoulos W."/>
            <person name="He G."/>
            <person name="Johnson J."/>
            <person name="Barry K.W."/>
            <person name="Grigoriev I.V."/>
            <person name="Nagy L."/>
            <person name="Hibbett D."/>
            <person name="Henrissat B."/>
            <person name="Matheny P.B."/>
            <person name="Labbe J."/>
            <person name="Martin F."/>
        </authorList>
    </citation>
    <scope>NUCLEOTIDE SEQUENCE</scope>
    <source>
        <strain evidence="1">EC-137</strain>
    </source>
</reference>
<reference evidence="1" key="2">
    <citation type="journal article" date="2022" name="New Phytol.">
        <title>Evolutionary transition to the ectomycorrhizal habit in the genomes of a hyperdiverse lineage of mushroom-forming fungi.</title>
        <authorList>
            <person name="Looney B."/>
            <person name="Miyauchi S."/>
            <person name="Morin E."/>
            <person name="Drula E."/>
            <person name="Courty P.E."/>
            <person name="Kohler A."/>
            <person name="Kuo A."/>
            <person name="LaButti K."/>
            <person name="Pangilinan J."/>
            <person name="Lipzen A."/>
            <person name="Riley R."/>
            <person name="Andreopoulos W."/>
            <person name="He G."/>
            <person name="Johnson J."/>
            <person name="Nolan M."/>
            <person name="Tritt A."/>
            <person name="Barry K.W."/>
            <person name="Grigoriev I.V."/>
            <person name="Nagy L.G."/>
            <person name="Hibbett D."/>
            <person name="Henrissat B."/>
            <person name="Matheny P.B."/>
            <person name="Labbe J."/>
            <person name="Martin F.M."/>
        </authorList>
    </citation>
    <scope>NUCLEOTIDE SEQUENCE</scope>
    <source>
        <strain evidence="1">EC-137</strain>
    </source>
</reference>
<accession>A0ACB8Q6Y5</accession>
<evidence type="ECO:0000313" key="2">
    <source>
        <dbReference type="Proteomes" id="UP000814128"/>
    </source>
</evidence>
<evidence type="ECO:0000313" key="1">
    <source>
        <dbReference type="EMBL" id="KAI0027363.1"/>
    </source>
</evidence>
<proteinExistence type="predicted"/>
<gene>
    <name evidence="1" type="ORF">K488DRAFT_74600</name>
</gene>
<protein>
    <submittedName>
        <fullName evidence="1">Uncharacterized protein</fullName>
    </submittedName>
</protein>
<dbReference type="Proteomes" id="UP000814128">
    <property type="component" value="Unassembled WGS sequence"/>
</dbReference>
<sequence length="445" mass="48910">MALPAISIQLSVSSVYATIARPGEYSIVIPSDHIPSPNFATHMTIIVNDVAVAFSSGSRMYVFVDMNKPHGMEAIRVCDVGIQTKDFAMDPSHDFLALLEMFNSGSPAAAAGPVRIHLRKFSAPETSHPAATSAILEAPALGAPILENSLQVADDAVALFVTEMARSIFIWNWVTGQLLVRMRAADVAPHTRSFLITLAGDGGQIKLYEVKDLPDSSSAALTATLHLPSTLPGREIADLRVTTGPWVSHIPEGAPFGVDNCRRIYVFTLSFAEHEPYCFVMNGKDLLETMWIVPQLRQGPDYALEWNEWIYEMSRFLMLSIEFDWSRYVHGQRFIARDPLGTARLFDFGTSRATPPDIEGSFVQCVPSNINVSNVFDVEGGVIASSLQYSCIPLDFGDISNSYNGFMLDESRVLAMRERLDPDTGLEGNLVDVFDIGLSRRTVTP</sequence>
<comment type="caution">
    <text evidence="1">The sequence shown here is derived from an EMBL/GenBank/DDBJ whole genome shotgun (WGS) entry which is preliminary data.</text>
</comment>